<sequence length="105" mass="11776">MKTEVLVVLIPTQPARVAPLLTGGMVADHCSHSLCFVLAWLCIAVALRIIIIIMIIIMMMIKSWIYQNRLCCNFAKKFAEASLAVPNRSLTEINQIILESPHCMH</sequence>
<reference evidence="2" key="2">
    <citation type="submission" date="2023-04" db="EMBL/GenBank/DDBJ databases">
        <authorList>
            <person name="Bruccoleri R.E."/>
            <person name="Oakeley E.J."/>
            <person name="Faust A.-M."/>
            <person name="Dessus-Babus S."/>
            <person name="Altorfer M."/>
            <person name="Burckhardt D."/>
            <person name="Oertli M."/>
            <person name="Naumann U."/>
            <person name="Petersen F."/>
            <person name="Wong J."/>
        </authorList>
    </citation>
    <scope>NUCLEOTIDE SEQUENCE</scope>
    <source>
        <strain evidence="2">GSM-AAB239-AS_SAM_17_03QT</strain>
        <tissue evidence="2">Leaf</tissue>
    </source>
</reference>
<evidence type="ECO:0000256" key="1">
    <source>
        <dbReference type="SAM" id="Phobius"/>
    </source>
</evidence>
<dbReference type="Proteomes" id="UP001140949">
    <property type="component" value="Unassembled WGS sequence"/>
</dbReference>
<accession>A0AAX6GZS5</accession>
<reference evidence="2" key="1">
    <citation type="journal article" date="2023" name="GigaByte">
        <title>Genome assembly of the bearded iris, Iris pallida Lam.</title>
        <authorList>
            <person name="Bruccoleri R.E."/>
            <person name="Oakeley E.J."/>
            <person name="Faust A.M.E."/>
            <person name="Altorfer M."/>
            <person name="Dessus-Babus S."/>
            <person name="Burckhardt D."/>
            <person name="Oertli M."/>
            <person name="Naumann U."/>
            <person name="Petersen F."/>
            <person name="Wong J."/>
        </authorList>
    </citation>
    <scope>NUCLEOTIDE SEQUENCE</scope>
    <source>
        <strain evidence="2">GSM-AAB239-AS_SAM_17_03QT</strain>
    </source>
</reference>
<keyword evidence="1" id="KW-1133">Transmembrane helix</keyword>
<dbReference type="EMBL" id="JANAVB010014600">
    <property type="protein sequence ID" value="KAJ6834216.1"/>
    <property type="molecule type" value="Genomic_DNA"/>
</dbReference>
<comment type="caution">
    <text evidence="2">The sequence shown here is derived from an EMBL/GenBank/DDBJ whole genome shotgun (WGS) entry which is preliminary data.</text>
</comment>
<proteinExistence type="predicted"/>
<gene>
    <name evidence="2" type="ORF">M6B38_336235</name>
</gene>
<feature type="transmembrane region" description="Helical" evidence="1">
    <location>
        <begin position="38"/>
        <end position="61"/>
    </location>
</feature>
<protein>
    <submittedName>
        <fullName evidence="2">Uncharacterized protein</fullName>
    </submittedName>
</protein>
<name>A0AAX6GZS5_IRIPA</name>
<evidence type="ECO:0000313" key="3">
    <source>
        <dbReference type="Proteomes" id="UP001140949"/>
    </source>
</evidence>
<keyword evidence="1" id="KW-0812">Transmembrane</keyword>
<organism evidence="2 3">
    <name type="scientific">Iris pallida</name>
    <name type="common">Sweet iris</name>
    <dbReference type="NCBI Taxonomy" id="29817"/>
    <lineage>
        <taxon>Eukaryota</taxon>
        <taxon>Viridiplantae</taxon>
        <taxon>Streptophyta</taxon>
        <taxon>Embryophyta</taxon>
        <taxon>Tracheophyta</taxon>
        <taxon>Spermatophyta</taxon>
        <taxon>Magnoliopsida</taxon>
        <taxon>Liliopsida</taxon>
        <taxon>Asparagales</taxon>
        <taxon>Iridaceae</taxon>
        <taxon>Iridoideae</taxon>
        <taxon>Irideae</taxon>
        <taxon>Iris</taxon>
    </lineage>
</organism>
<dbReference type="AlphaFoldDB" id="A0AAX6GZS5"/>
<keyword evidence="3" id="KW-1185">Reference proteome</keyword>
<keyword evidence="1" id="KW-0472">Membrane</keyword>
<evidence type="ECO:0000313" key="2">
    <source>
        <dbReference type="EMBL" id="KAJ6834216.1"/>
    </source>
</evidence>